<keyword evidence="2" id="KW-1185">Reference proteome</keyword>
<organism evidence="1 2">
    <name type="scientific">Novipirellula caenicola</name>
    <dbReference type="NCBI Taxonomy" id="1536901"/>
    <lineage>
        <taxon>Bacteria</taxon>
        <taxon>Pseudomonadati</taxon>
        <taxon>Planctomycetota</taxon>
        <taxon>Planctomycetia</taxon>
        <taxon>Pirellulales</taxon>
        <taxon>Pirellulaceae</taxon>
        <taxon>Novipirellula</taxon>
    </lineage>
</organism>
<protein>
    <submittedName>
        <fullName evidence="1">Uncharacterized protein</fullName>
    </submittedName>
</protein>
<reference evidence="1 2" key="1">
    <citation type="submission" date="2024-02" db="EMBL/GenBank/DDBJ databases">
        <title>Rhodopirellula caenicola NBRC 110016.</title>
        <authorList>
            <person name="Ichikawa N."/>
            <person name="Katano-Makiyama Y."/>
            <person name="Hidaka K."/>
        </authorList>
    </citation>
    <scope>NUCLEOTIDE SEQUENCE [LARGE SCALE GENOMIC DNA]</scope>
    <source>
        <strain evidence="1 2">NBRC 110016</strain>
    </source>
</reference>
<evidence type="ECO:0000313" key="1">
    <source>
        <dbReference type="EMBL" id="GAA5511236.1"/>
    </source>
</evidence>
<dbReference type="EMBL" id="BAABRO010000049">
    <property type="protein sequence ID" value="GAA5511236.1"/>
    <property type="molecule type" value="Genomic_DNA"/>
</dbReference>
<evidence type="ECO:0000313" key="2">
    <source>
        <dbReference type="Proteomes" id="UP001416858"/>
    </source>
</evidence>
<dbReference type="RefSeq" id="WP_345689745.1">
    <property type="nucleotide sequence ID" value="NZ_BAABRO010000049.1"/>
</dbReference>
<name>A0ABP9W2K3_9BACT</name>
<sequence length="174" mass="19623">MGAWQYSVNLLPANGVIRVHGRIPPSITVPRVTPESIANIDVVCDARPNYWLRLPDSLGVDLVAQLEKWLTETESWSPNARMFGDDDTHDQLSIWRDDNGNLERINMLFSLSNPAPNNLTQLLSMPSLHECLFHGIQSEAVYVPTLDNWIADMHNCSAARYLRGREYPVPREGG</sequence>
<comment type="caution">
    <text evidence="1">The sequence shown here is derived from an EMBL/GenBank/DDBJ whole genome shotgun (WGS) entry which is preliminary data.</text>
</comment>
<gene>
    <name evidence="1" type="ORF">Rcae01_06752</name>
</gene>
<accession>A0ABP9W2K3</accession>
<proteinExistence type="predicted"/>
<dbReference type="Proteomes" id="UP001416858">
    <property type="component" value="Unassembled WGS sequence"/>
</dbReference>